<evidence type="ECO:0000256" key="3">
    <source>
        <dbReference type="ARBA" id="ARBA00022670"/>
    </source>
</evidence>
<name>A0ABR8Y4R1_9BACT</name>
<keyword evidence="2 7" id="KW-0031">Aminopeptidase</keyword>
<dbReference type="InterPro" id="IPR009003">
    <property type="entry name" value="Peptidase_S1_PA"/>
</dbReference>
<feature type="signal peptide" evidence="7">
    <location>
        <begin position="1"/>
        <end position="21"/>
    </location>
</feature>
<keyword evidence="3 7" id="KW-0645">Protease</keyword>
<evidence type="ECO:0000256" key="1">
    <source>
        <dbReference type="ARBA" id="ARBA00010491"/>
    </source>
</evidence>
<dbReference type="PANTHER" id="PTHR38469">
    <property type="entry name" value="PERIPLASMIC PEPTIDASE SUBFAMILY S1B"/>
    <property type="match status" value="1"/>
</dbReference>
<accession>A0ABR8Y4R1</accession>
<dbReference type="SUPFAM" id="SSF50494">
    <property type="entry name" value="Trypsin-like serine proteases"/>
    <property type="match status" value="1"/>
</dbReference>
<dbReference type="Proteomes" id="UP000620874">
    <property type="component" value="Unassembled WGS sequence"/>
</dbReference>
<proteinExistence type="inferred from homology"/>
<gene>
    <name evidence="8" type="ORF">H9625_01790</name>
</gene>
<keyword evidence="4 7" id="KW-0732">Signal</keyword>
<comment type="similarity">
    <text evidence="1 7">Belongs to the peptidase S46 family.</text>
</comment>
<dbReference type="InterPro" id="IPR019500">
    <property type="entry name" value="Pep_S46"/>
</dbReference>
<dbReference type="Pfam" id="PF10459">
    <property type="entry name" value="Peptidase_S46"/>
    <property type="match status" value="1"/>
</dbReference>
<dbReference type="PANTHER" id="PTHR38469:SF1">
    <property type="entry name" value="PERIPLASMIC PEPTIDASE SUBFAMILY S1B"/>
    <property type="match status" value="1"/>
</dbReference>
<keyword evidence="9" id="KW-1185">Reference proteome</keyword>
<feature type="chain" id="PRO_5044978955" description="Dipeptidyl-peptidase" evidence="7">
    <location>
        <begin position="22"/>
        <end position="721"/>
    </location>
</feature>
<dbReference type="EMBL" id="JACSPP010000003">
    <property type="protein sequence ID" value="MBD8039194.1"/>
    <property type="molecule type" value="Genomic_DNA"/>
</dbReference>
<protein>
    <recommendedName>
        <fullName evidence="7">Dipeptidyl-peptidase</fullName>
        <ecNumber evidence="7">3.4.14.-</ecNumber>
    </recommendedName>
</protein>
<organism evidence="8 9">
    <name type="scientific">Phocaeicola intestinalis</name>
    <dbReference type="NCBI Taxonomy" id="2762212"/>
    <lineage>
        <taxon>Bacteria</taxon>
        <taxon>Pseudomonadati</taxon>
        <taxon>Bacteroidota</taxon>
        <taxon>Bacteroidia</taxon>
        <taxon>Bacteroidales</taxon>
        <taxon>Bacteroidaceae</taxon>
        <taxon>Phocaeicola</taxon>
    </lineage>
</organism>
<dbReference type="RefSeq" id="WP_191762831.1">
    <property type="nucleotide sequence ID" value="NZ_JACSPP010000003.1"/>
</dbReference>
<evidence type="ECO:0000256" key="2">
    <source>
        <dbReference type="ARBA" id="ARBA00022438"/>
    </source>
</evidence>
<dbReference type="EC" id="3.4.14.-" evidence="7"/>
<keyword evidence="5 7" id="KW-0378">Hydrolase</keyword>
<evidence type="ECO:0000313" key="8">
    <source>
        <dbReference type="EMBL" id="MBD8039194.1"/>
    </source>
</evidence>
<comment type="function">
    <text evidence="7">Catalyzes the removal of dipeptides from the N-terminus of oligopeptides.</text>
</comment>
<dbReference type="InterPro" id="IPR043504">
    <property type="entry name" value="Peptidase_S1_PA_chymotrypsin"/>
</dbReference>
<comment type="caution">
    <text evidence="8">The sequence shown here is derived from an EMBL/GenBank/DDBJ whole genome shotgun (WGS) entry which is preliminary data.</text>
</comment>
<evidence type="ECO:0000256" key="5">
    <source>
        <dbReference type="ARBA" id="ARBA00022801"/>
    </source>
</evidence>
<sequence>MRKLKLLAFALICAVFAPAKADEGMWLLQLMQEQNLADRMKAQGLKIGVDDIYSPNHVALKDAVGIFGRGCTGEIISPEGLILTNHHCGYDAIQQHSSVEHDYLTDGFWAKSRAEELPTPGLTFKFVERIVDVTDKVNQDIKDGKVTELNSFGSEYLKKLADEELKKSDLKGKPGITAQALPFYQGNKFYLFFIKTYSDVRMVAAPPSSIGKFGGETDNWMWPRHTGDFSMFRIYADKNGDPAPYSAENVPLKVKKHLAISLRGLQEGDYAMIMGFPGSTSRYLTQSEVKLRMDGTNTPRIQVREARQEVLRKEMAASDKVRIQYASKFASSSNYWKNSIGMNKAIIDNRVLETKAEQEANFAKFAKEKNNADYASVVGKIDEYVTRVTPLAKQLTYFTETFRSGIEFGATYLIFDNLKTALEKNKKKDIEKALEQLKEGYANVHNKDYDHEVDRKVAKVLIPLYAKSVPADALPAFYETIKTKFNGDYNAYIDALYDTSIFSNQKNFDAFVANPTLEAIDKDLAIQYSTAKNEMMKKLYEAYDKACGDIDLLHKTYVRGLCEMYAPTPKAPDANFTIRLTYGNVKSYDPKDGVHYKYYTTLKGVMEKEDPNNPEFVVPAKLKELYATKNYGRYALPNGEMPTCFLTTNDITGGNSGSPVMNGNGELIGAAFDGNWESLSGDINFDNNLQRCIAVDIRYVLFIVEKLGGCKNLIDEMTIVE</sequence>
<reference evidence="8 9" key="1">
    <citation type="submission" date="2020-08" db="EMBL/GenBank/DDBJ databases">
        <title>A Genomic Blueprint of the Chicken Gut Microbiome.</title>
        <authorList>
            <person name="Gilroy R."/>
            <person name="Ravi A."/>
            <person name="Getino M."/>
            <person name="Pursley I."/>
            <person name="Horton D.L."/>
            <person name="Alikhan N.-F."/>
            <person name="Baker D."/>
            <person name="Gharbi K."/>
            <person name="Hall N."/>
            <person name="Watson M."/>
            <person name="Adriaenssens E.M."/>
            <person name="Foster-Nyarko E."/>
            <person name="Jarju S."/>
            <person name="Secka A."/>
            <person name="Antonio M."/>
            <person name="Oren A."/>
            <person name="Chaudhuri R."/>
            <person name="La Ragione R.M."/>
            <person name="Hildebrand F."/>
            <person name="Pallen M.J."/>
        </authorList>
    </citation>
    <scope>NUCLEOTIDE SEQUENCE [LARGE SCALE GENOMIC DNA]</scope>
    <source>
        <strain evidence="8 9">Sa1CVN1</strain>
    </source>
</reference>
<dbReference type="Gene3D" id="2.40.10.10">
    <property type="entry name" value="Trypsin-like serine proteases"/>
    <property type="match status" value="1"/>
</dbReference>
<keyword evidence="6 7" id="KW-0720">Serine protease</keyword>
<evidence type="ECO:0000256" key="6">
    <source>
        <dbReference type="ARBA" id="ARBA00022825"/>
    </source>
</evidence>
<evidence type="ECO:0000256" key="7">
    <source>
        <dbReference type="RuleBase" id="RU366067"/>
    </source>
</evidence>
<evidence type="ECO:0000256" key="4">
    <source>
        <dbReference type="ARBA" id="ARBA00022729"/>
    </source>
</evidence>
<evidence type="ECO:0000313" key="9">
    <source>
        <dbReference type="Proteomes" id="UP000620874"/>
    </source>
</evidence>